<dbReference type="EMBL" id="BAABHX010000003">
    <property type="protein sequence ID" value="GAA5092973.1"/>
    <property type="molecule type" value="Genomic_DNA"/>
</dbReference>
<evidence type="ECO:0000313" key="3">
    <source>
        <dbReference type="EMBL" id="GAA5092973.1"/>
    </source>
</evidence>
<proteinExistence type="predicted"/>
<dbReference type="Proteomes" id="UP001500353">
    <property type="component" value="Unassembled WGS sequence"/>
</dbReference>
<evidence type="ECO:0000256" key="2">
    <source>
        <dbReference type="SAM" id="SignalP"/>
    </source>
</evidence>
<keyword evidence="4" id="KW-1185">Reference proteome</keyword>
<feature type="signal peptide" evidence="2">
    <location>
        <begin position="1"/>
        <end position="26"/>
    </location>
</feature>
<name>A0ABP9MBP1_9FLAO</name>
<evidence type="ECO:0000313" key="4">
    <source>
        <dbReference type="Proteomes" id="UP001500353"/>
    </source>
</evidence>
<dbReference type="PROSITE" id="PS51257">
    <property type="entry name" value="PROKAR_LIPOPROTEIN"/>
    <property type="match status" value="1"/>
</dbReference>
<keyword evidence="2" id="KW-0732">Signal</keyword>
<sequence length="549" mass="61220">MTMTKKMISWLSILTVFLTLFGSCHNEDFANSETNPQRNNANFFKHINKGGINAKSGVDYISILEAYNREKDFLSTIPDQKGMPIWDKMQVVDAENATGLMIPLSDDNETMSSVLFATLDDENSIIGVRDYDNKLLENIVYSEKIDKDFREQMFYTFMYMDNKTFGNEDFTNIPKDLFVGKKYNNEYGRMRIKNLTTSTATIQQNGKMIWLQSCGVYWQCSHHGEGKCDNCMAKCHVNICYDVVISVPDGDATPQIPNTSGGGDGGGGTPGPQPPKDPCTQSGTAFYRISQQCSENDDTGIVIDETPCQKIITENTKAKNLLDQAVIAAQNTIMKIGISTSTIEKGFIFGKDASGNYKTSNIILGDSSGAQVDLPPTHTDFTAEGGIHDHTIKTYEVPSTGDIYWFMQNNYQNPNFDYYLINGAEGTTYACVVTNQSDFDNFPLTHPPSQYFSSEDNAWNPTKDIGKDFDLSEKYFKDIGKSDEEAKELAMAFVIGKYNTGMGLSKKDSNGNFQPIFVKEIEIQVPTGNTAFPFIVVTTYEKITDCNLK</sequence>
<feature type="compositionally biased region" description="Gly residues" evidence="1">
    <location>
        <begin position="260"/>
        <end position="270"/>
    </location>
</feature>
<protein>
    <submittedName>
        <fullName evidence="3">Uncharacterized protein</fullName>
    </submittedName>
</protein>
<organism evidence="3 4">
    <name type="scientific">Chryseobacterium ginsengisoli</name>
    <dbReference type="NCBI Taxonomy" id="363853"/>
    <lineage>
        <taxon>Bacteria</taxon>
        <taxon>Pseudomonadati</taxon>
        <taxon>Bacteroidota</taxon>
        <taxon>Flavobacteriia</taxon>
        <taxon>Flavobacteriales</taxon>
        <taxon>Weeksellaceae</taxon>
        <taxon>Chryseobacterium group</taxon>
        <taxon>Chryseobacterium</taxon>
    </lineage>
</organism>
<comment type="caution">
    <text evidence="3">The sequence shown here is derived from an EMBL/GenBank/DDBJ whole genome shotgun (WGS) entry which is preliminary data.</text>
</comment>
<feature type="region of interest" description="Disordered" evidence="1">
    <location>
        <begin position="251"/>
        <end position="281"/>
    </location>
</feature>
<gene>
    <name evidence="3" type="ORF">GCM10023210_22700</name>
</gene>
<reference evidence="4" key="1">
    <citation type="journal article" date="2019" name="Int. J. Syst. Evol. Microbiol.">
        <title>The Global Catalogue of Microorganisms (GCM) 10K type strain sequencing project: providing services to taxonomists for standard genome sequencing and annotation.</title>
        <authorList>
            <consortium name="The Broad Institute Genomics Platform"/>
            <consortium name="The Broad Institute Genome Sequencing Center for Infectious Disease"/>
            <person name="Wu L."/>
            <person name="Ma J."/>
        </authorList>
    </citation>
    <scope>NUCLEOTIDE SEQUENCE [LARGE SCALE GENOMIC DNA]</scope>
    <source>
        <strain evidence="4">JCM 18019</strain>
    </source>
</reference>
<feature type="chain" id="PRO_5047320038" evidence="2">
    <location>
        <begin position="27"/>
        <end position="549"/>
    </location>
</feature>
<accession>A0ABP9MBP1</accession>
<evidence type="ECO:0000256" key="1">
    <source>
        <dbReference type="SAM" id="MobiDB-lite"/>
    </source>
</evidence>